<accession>I0ICS8</accession>
<gene>
    <name evidence="2" type="ordered locus">PSMK_09070</name>
</gene>
<feature type="signal peptide" evidence="1">
    <location>
        <begin position="1"/>
        <end position="22"/>
    </location>
</feature>
<dbReference type="Gene3D" id="2.60.120.260">
    <property type="entry name" value="Galactose-binding domain-like"/>
    <property type="match status" value="1"/>
</dbReference>
<dbReference type="AlphaFoldDB" id="I0ICS8"/>
<dbReference type="Proteomes" id="UP000007881">
    <property type="component" value="Chromosome"/>
</dbReference>
<sequence>MPDRLKLLLYAMLGVVPLQAGAQAPAEPAPVSNAQMAALGPIYPAVRGADRRIVQLGYNAPHARYIGRHWEAMDRSGLDGTGYYVKFPDPDDERENLSSEYRTSMRLFDGRTRWDPAWFEEPLAAMRSAEFRNLTDNQLMAWVTPANFDWFDDDAWATVLHNTRLLAEFGRATGNTSGINFDAEQYGPHLWQHSTLDTDEDFATTAAEVRERGESWARTLGEAWPDAEIFMFWISDYCKPGLGAAEDPVRAGDNTGLFLAFFEGMLAGMHERTTVWEGNEHAYMFGSPGSFPRNAVRVRANLAAALTPDLRRRFYAHVRGSHGVYLDAYLNEEGTQYGISKFGKSASDLLYRNLLTALSTSDGVVWIWAEDGVFFDRASTGPEADRPVGYAGDRITQPRWDERFRHFDAALDWARSPHARLAEHLPAIEGAFADEAMIGAHDMQPAESAAAVDGEGWDSGGLPGGWWSWKYDDDPGSFHHDRAVGRGDNASLRMDGIARGGCFGMNLPITPQRTLLVRAFVKTEGDTVPQMTIRWRHPGEAFEMGGEDVGVAFEAEAEADAEGWRRAFAVVTAPEQVSSAVLLLSATGEPGSRVWFDDAQAWDFTDGPARLWEAEAPRRTASR</sequence>
<reference evidence="2 3" key="1">
    <citation type="submission" date="2012-02" db="EMBL/GenBank/DDBJ databases">
        <title>Complete genome sequence of Phycisphaera mikurensis NBRC 102666.</title>
        <authorList>
            <person name="Ankai A."/>
            <person name="Hosoyama A."/>
            <person name="Terui Y."/>
            <person name="Sekine M."/>
            <person name="Fukai R."/>
            <person name="Kato Y."/>
            <person name="Nakamura S."/>
            <person name="Yamada-Narita S."/>
            <person name="Kawakoshi A."/>
            <person name="Fukunaga Y."/>
            <person name="Yamazaki S."/>
            <person name="Fujita N."/>
        </authorList>
    </citation>
    <scope>NUCLEOTIDE SEQUENCE [LARGE SCALE GENOMIC DNA]</scope>
    <source>
        <strain evidence="3">NBRC 102666 / KCTC 22515 / FYK2301M01</strain>
    </source>
</reference>
<keyword evidence="3" id="KW-1185">Reference proteome</keyword>
<name>I0ICS8_PHYMF</name>
<evidence type="ECO:0000313" key="3">
    <source>
        <dbReference type="Proteomes" id="UP000007881"/>
    </source>
</evidence>
<protein>
    <submittedName>
        <fullName evidence="2">Uncharacterized protein</fullName>
    </submittedName>
</protein>
<dbReference type="HOGENOM" id="CLU_438598_0_0_0"/>
<proteinExistence type="predicted"/>
<evidence type="ECO:0000256" key="1">
    <source>
        <dbReference type="SAM" id="SignalP"/>
    </source>
</evidence>
<dbReference type="STRING" id="1142394.PSMK_09070"/>
<dbReference type="eggNOG" id="ENOG503115E">
    <property type="taxonomic scope" value="Bacteria"/>
</dbReference>
<dbReference type="RefSeq" id="WP_014436286.1">
    <property type="nucleotide sequence ID" value="NC_017080.1"/>
</dbReference>
<organism evidence="2 3">
    <name type="scientific">Phycisphaera mikurensis (strain NBRC 102666 / KCTC 22515 / FYK2301M01)</name>
    <dbReference type="NCBI Taxonomy" id="1142394"/>
    <lineage>
        <taxon>Bacteria</taxon>
        <taxon>Pseudomonadati</taxon>
        <taxon>Planctomycetota</taxon>
        <taxon>Phycisphaerae</taxon>
        <taxon>Phycisphaerales</taxon>
        <taxon>Phycisphaeraceae</taxon>
        <taxon>Phycisphaera</taxon>
    </lineage>
</organism>
<keyword evidence="1" id="KW-0732">Signal</keyword>
<dbReference type="EMBL" id="AP012338">
    <property type="protein sequence ID" value="BAM03066.1"/>
    <property type="molecule type" value="Genomic_DNA"/>
</dbReference>
<evidence type="ECO:0000313" key="2">
    <source>
        <dbReference type="EMBL" id="BAM03066.1"/>
    </source>
</evidence>
<dbReference type="KEGG" id="phm:PSMK_09070"/>
<feature type="chain" id="PRO_5003629640" evidence="1">
    <location>
        <begin position="23"/>
        <end position="623"/>
    </location>
</feature>